<evidence type="ECO:0000259" key="2">
    <source>
        <dbReference type="PROSITE" id="PS50006"/>
    </source>
</evidence>
<dbReference type="CDD" id="cd00060">
    <property type="entry name" value="FHA"/>
    <property type="match status" value="2"/>
</dbReference>
<feature type="region of interest" description="Disordered" evidence="1">
    <location>
        <begin position="126"/>
        <end position="154"/>
    </location>
</feature>
<dbReference type="RefSeq" id="WP_104231683.1">
    <property type="nucleotide sequence ID" value="NZ_PSNW01000011.1"/>
</dbReference>
<organism evidence="3 4">
    <name type="scientific">Solimonas fluminis</name>
    <dbReference type="NCBI Taxonomy" id="2086571"/>
    <lineage>
        <taxon>Bacteria</taxon>
        <taxon>Pseudomonadati</taxon>
        <taxon>Pseudomonadota</taxon>
        <taxon>Gammaproteobacteria</taxon>
        <taxon>Nevskiales</taxon>
        <taxon>Nevskiaceae</taxon>
        <taxon>Solimonas</taxon>
    </lineage>
</organism>
<evidence type="ECO:0000313" key="4">
    <source>
        <dbReference type="Proteomes" id="UP000238220"/>
    </source>
</evidence>
<feature type="domain" description="FHA" evidence="2">
    <location>
        <begin position="23"/>
        <end position="72"/>
    </location>
</feature>
<reference evidence="3 4" key="1">
    <citation type="submission" date="2018-02" db="EMBL/GenBank/DDBJ databases">
        <title>Genome sequencing of Solimonas sp. HR-BB.</title>
        <authorList>
            <person name="Lee Y."/>
            <person name="Jeon C.O."/>
        </authorList>
    </citation>
    <scope>NUCLEOTIDE SEQUENCE [LARGE SCALE GENOMIC DNA]</scope>
    <source>
        <strain evidence="3 4">HR-BB</strain>
    </source>
</reference>
<comment type="caution">
    <text evidence="3">The sequence shown here is derived from an EMBL/GenBank/DDBJ whole genome shotgun (WGS) entry which is preliminary data.</text>
</comment>
<gene>
    <name evidence="3" type="ORF">C3942_17615</name>
</gene>
<dbReference type="SMART" id="SM00240">
    <property type="entry name" value="FHA"/>
    <property type="match status" value="1"/>
</dbReference>
<dbReference type="InterPro" id="IPR008984">
    <property type="entry name" value="SMAD_FHA_dom_sf"/>
</dbReference>
<evidence type="ECO:0000313" key="3">
    <source>
        <dbReference type="EMBL" id="PPE72597.1"/>
    </source>
</evidence>
<dbReference type="InterPro" id="IPR000253">
    <property type="entry name" value="FHA_dom"/>
</dbReference>
<dbReference type="InterPro" id="IPR050923">
    <property type="entry name" value="Cell_Proc_Reg/RNA_Proc"/>
</dbReference>
<dbReference type="PANTHER" id="PTHR23308">
    <property type="entry name" value="NUCLEAR INHIBITOR OF PROTEIN PHOSPHATASE-1"/>
    <property type="match status" value="1"/>
</dbReference>
<dbReference type="Pfam" id="PF00498">
    <property type="entry name" value="FHA"/>
    <property type="match status" value="1"/>
</dbReference>
<dbReference type="PROSITE" id="PS50006">
    <property type="entry name" value="FHA_DOMAIN"/>
    <property type="match status" value="1"/>
</dbReference>
<dbReference type="AlphaFoldDB" id="A0A2S5TCK6"/>
<dbReference type="Proteomes" id="UP000238220">
    <property type="component" value="Unassembled WGS sequence"/>
</dbReference>
<dbReference type="EMBL" id="PSNW01000011">
    <property type="protein sequence ID" value="PPE72597.1"/>
    <property type="molecule type" value="Genomic_DNA"/>
</dbReference>
<accession>A0A2S5TCK6</accession>
<dbReference type="SUPFAM" id="SSF49879">
    <property type="entry name" value="SMAD/FHA domain"/>
    <property type="match status" value="2"/>
</dbReference>
<proteinExistence type="predicted"/>
<sequence>MGKLIVTDSSGQTKDFPLNKERVTIGRHADNDIPLNDKAVSGHHAVVITILQDSFLEDLDSTNGTQVNSKQIAKHPLSHGDVISIGRNSLRYEGEGQGADDDFEKTMILKPGQFGAAFDAQVNKATGSPAAAPAPSLAASHGHAPAAAPSLASTNAPKPVLGKLRVVSGPNQGKELELSKALTTIGKPGVQVAAITRRADGYYIVHVGGQAGGAKPLVNGAPLDTQARKLNDGDVVELAGTQMSFMII</sequence>
<keyword evidence="4" id="KW-1185">Reference proteome</keyword>
<dbReference type="OrthoDB" id="151099at2"/>
<name>A0A2S5TCK6_9GAMM</name>
<evidence type="ECO:0000256" key="1">
    <source>
        <dbReference type="SAM" id="MobiDB-lite"/>
    </source>
</evidence>
<dbReference type="Gene3D" id="2.60.200.20">
    <property type="match status" value="2"/>
</dbReference>
<protein>
    <recommendedName>
        <fullName evidence="2">FHA domain-containing protein</fullName>
    </recommendedName>
</protein>